<dbReference type="EMBL" id="LDEV01003462">
    <property type="protein sequence ID" value="KLJ05821.1"/>
    <property type="molecule type" value="Genomic_DNA"/>
</dbReference>
<dbReference type="Proteomes" id="UP000053573">
    <property type="component" value="Unassembled WGS sequence"/>
</dbReference>
<sequence length="81" mass="9274">MSDYCCRVFYKYFYNTSNYFLSADKVKILLSITALSLTNSLYLIFESVINSVSISQSVAQSLIFSSVILFFTINLFINLLL</sequence>
<comment type="caution">
    <text evidence="2">The sequence shown here is derived from an EMBL/GenBank/DDBJ whole genome shotgun (WGS) entry which is preliminary data.</text>
</comment>
<evidence type="ECO:0000313" key="2">
    <source>
        <dbReference type="EMBL" id="KLJ05821.1"/>
    </source>
</evidence>
<keyword evidence="1" id="KW-0812">Transmembrane</keyword>
<dbReference type="AlphaFoldDB" id="A0A0H1B9D3"/>
<protein>
    <submittedName>
        <fullName evidence="2">Uncharacterized protein</fullName>
    </submittedName>
</protein>
<proteinExistence type="predicted"/>
<organism evidence="2 3">
    <name type="scientific">Blastomyces silverae</name>
    <dbReference type="NCBI Taxonomy" id="2060906"/>
    <lineage>
        <taxon>Eukaryota</taxon>
        <taxon>Fungi</taxon>
        <taxon>Dikarya</taxon>
        <taxon>Ascomycota</taxon>
        <taxon>Pezizomycotina</taxon>
        <taxon>Eurotiomycetes</taxon>
        <taxon>Eurotiomycetidae</taxon>
        <taxon>Onygenales</taxon>
        <taxon>Ajellomycetaceae</taxon>
        <taxon>Blastomyces</taxon>
    </lineage>
</organism>
<evidence type="ECO:0000313" key="3">
    <source>
        <dbReference type="Proteomes" id="UP000053573"/>
    </source>
</evidence>
<evidence type="ECO:0000256" key="1">
    <source>
        <dbReference type="SAM" id="Phobius"/>
    </source>
</evidence>
<feature type="transmembrane region" description="Helical" evidence="1">
    <location>
        <begin position="28"/>
        <end position="45"/>
    </location>
</feature>
<keyword evidence="1" id="KW-0472">Membrane</keyword>
<gene>
    <name evidence="2" type="ORF">EMPG_10752</name>
</gene>
<accession>A0A0H1B9D3</accession>
<feature type="transmembrane region" description="Helical" evidence="1">
    <location>
        <begin position="57"/>
        <end position="77"/>
    </location>
</feature>
<name>A0A0H1B9D3_9EURO</name>
<keyword evidence="1" id="KW-1133">Transmembrane helix</keyword>
<reference evidence="3" key="1">
    <citation type="journal article" date="2015" name="PLoS Genet.">
        <title>The dynamic genome and transcriptome of the human fungal pathogen Blastomyces and close relative Emmonsia.</title>
        <authorList>
            <person name="Munoz J.F."/>
            <person name="Gauthier G.M."/>
            <person name="Desjardins C.A."/>
            <person name="Gallo J.E."/>
            <person name="Holder J."/>
            <person name="Sullivan T.D."/>
            <person name="Marty A.J."/>
            <person name="Carmen J.C."/>
            <person name="Chen Z."/>
            <person name="Ding L."/>
            <person name="Gujja S."/>
            <person name="Magrini V."/>
            <person name="Misas E."/>
            <person name="Mitreva M."/>
            <person name="Priest M."/>
            <person name="Saif S."/>
            <person name="Whiston E.A."/>
            <person name="Young S."/>
            <person name="Zeng Q."/>
            <person name="Goldman W.E."/>
            <person name="Mardis E.R."/>
            <person name="Taylor J.W."/>
            <person name="McEwen J.G."/>
            <person name="Clay O.K."/>
            <person name="Klein B.S."/>
            <person name="Cuomo C.A."/>
        </authorList>
    </citation>
    <scope>NUCLEOTIDE SEQUENCE [LARGE SCALE GENOMIC DNA]</scope>
    <source>
        <strain evidence="3">UAMH 139</strain>
    </source>
</reference>
<keyword evidence="3" id="KW-1185">Reference proteome</keyword>